<dbReference type="EMBL" id="FOTI01000011">
    <property type="protein sequence ID" value="SFL41174.1"/>
    <property type="molecule type" value="Genomic_DNA"/>
</dbReference>
<keyword evidence="2" id="KW-1185">Reference proteome</keyword>
<sequence length="103" mass="12182">MLEKVDTTLYCLNCSEETEHKILYLDNEIKTIECQHCHKTSGIDKKELLKLYTLDSVEHILTEPFKLNEIIKKQGPKFLYSFSRRVLSKPYRVMKDIFAILDD</sequence>
<dbReference type="STRING" id="29563.SAMN02983006_01077"/>
<dbReference type="AlphaFoldDB" id="A0A1I4HGF8"/>
<evidence type="ECO:0000313" key="1">
    <source>
        <dbReference type="EMBL" id="SFL41174.1"/>
    </source>
</evidence>
<dbReference type="Proteomes" id="UP000199006">
    <property type="component" value="Unassembled WGS sequence"/>
</dbReference>
<gene>
    <name evidence="1" type="ORF">SAMN02983006_01077</name>
</gene>
<evidence type="ECO:0008006" key="3">
    <source>
        <dbReference type="Google" id="ProtNLM"/>
    </source>
</evidence>
<protein>
    <recommendedName>
        <fullName evidence="3">Bh protein</fullName>
    </recommendedName>
</protein>
<reference evidence="1 2" key="1">
    <citation type="submission" date="2016-10" db="EMBL/GenBank/DDBJ databases">
        <authorList>
            <person name="de Groot N.N."/>
        </authorList>
    </citation>
    <scope>NUCLEOTIDE SEQUENCE [LARGE SCALE GENOMIC DNA]</scope>
    <source>
        <strain evidence="1 2">ATCC 51327</strain>
    </source>
</reference>
<proteinExistence type="predicted"/>
<dbReference type="OrthoDB" id="2427546at2"/>
<evidence type="ECO:0000313" key="2">
    <source>
        <dbReference type="Proteomes" id="UP000199006"/>
    </source>
</evidence>
<dbReference type="RefSeq" id="WP_089860766.1">
    <property type="nucleotide sequence ID" value="NZ_FOTI01000011.1"/>
</dbReference>
<organism evidence="1 2">
    <name type="scientific">Halanaerobium salsuginis</name>
    <dbReference type="NCBI Taxonomy" id="29563"/>
    <lineage>
        <taxon>Bacteria</taxon>
        <taxon>Bacillati</taxon>
        <taxon>Bacillota</taxon>
        <taxon>Clostridia</taxon>
        <taxon>Halanaerobiales</taxon>
        <taxon>Halanaerobiaceae</taxon>
        <taxon>Halanaerobium</taxon>
    </lineage>
</organism>
<name>A0A1I4HGF8_9FIRM</name>
<accession>A0A1I4HGF8</accession>